<evidence type="ECO:0000313" key="2">
    <source>
        <dbReference type="Proteomes" id="UP000004410"/>
    </source>
</evidence>
<dbReference type="AlphaFoldDB" id="A7B2I3"/>
<protein>
    <submittedName>
        <fullName evidence="1">Uncharacterized protein</fullName>
    </submittedName>
</protein>
<dbReference type="Proteomes" id="UP000004410">
    <property type="component" value="Unassembled WGS sequence"/>
</dbReference>
<dbReference type="EMBL" id="AAYG02000013">
    <property type="protein sequence ID" value="EDN77782.1"/>
    <property type="molecule type" value="Genomic_DNA"/>
</dbReference>
<name>A7B2I3_MEDG7</name>
<gene>
    <name evidence="1" type="ORF">RUMGNA_01761</name>
</gene>
<reference evidence="1 2" key="1">
    <citation type="submission" date="2007-04" db="EMBL/GenBank/DDBJ databases">
        <authorList>
            <person name="Fulton L."/>
            <person name="Clifton S."/>
            <person name="Fulton B."/>
            <person name="Xu J."/>
            <person name="Minx P."/>
            <person name="Pepin K.H."/>
            <person name="Johnson M."/>
            <person name="Thiruvilangam P."/>
            <person name="Bhonagiri V."/>
            <person name="Nash W.E."/>
            <person name="Mardis E.R."/>
            <person name="Wilson R.K."/>
        </authorList>
    </citation>
    <scope>NUCLEOTIDE SEQUENCE [LARGE SCALE GENOMIC DNA]</scope>
    <source>
        <strain evidence="1 2">ATCC 29149</strain>
    </source>
</reference>
<accession>A7B2I3</accession>
<sequence length="70" mass="8408">MRKVKGDFLWGILHKNLQNSSEEWKCYSIYEIFIGHFIFLVLDFIHNISGERIFLFISMFSSLFSKNKSR</sequence>
<reference evidence="1 2" key="2">
    <citation type="submission" date="2007-06" db="EMBL/GenBank/DDBJ databases">
        <title>Draft genome sequence of Ruminococcus gnavus (ATCC 29149).</title>
        <authorList>
            <person name="Sudarsanam P."/>
            <person name="Ley R."/>
            <person name="Guruge J."/>
            <person name="Turnbaugh P.J."/>
            <person name="Mahowald M."/>
            <person name="Liep D."/>
            <person name="Gordon J."/>
        </authorList>
    </citation>
    <scope>NUCLEOTIDE SEQUENCE [LARGE SCALE GENOMIC DNA]</scope>
    <source>
        <strain evidence="1 2">ATCC 29149</strain>
    </source>
</reference>
<comment type="caution">
    <text evidence="1">The sequence shown here is derived from an EMBL/GenBank/DDBJ whole genome shotgun (WGS) entry which is preliminary data.</text>
</comment>
<dbReference type="PaxDb" id="411470-RUMGNA_01761"/>
<organism evidence="1 2">
    <name type="scientific">Mediterraneibacter gnavus (strain ATCC 29149 / DSM 114966 / JCM 6515 / VPI C7-9)</name>
    <name type="common">Ruminococcus gnavus</name>
    <dbReference type="NCBI Taxonomy" id="411470"/>
    <lineage>
        <taxon>Bacteria</taxon>
        <taxon>Bacillati</taxon>
        <taxon>Bacillota</taxon>
        <taxon>Clostridia</taxon>
        <taxon>Lachnospirales</taxon>
        <taxon>Lachnospiraceae</taxon>
        <taxon>Mediterraneibacter</taxon>
    </lineage>
</organism>
<evidence type="ECO:0000313" key="1">
    <source>
        <dbReference type="EMBL" id="EDN77782.1"/>
    </source>
</evidence>
<proteinExistence type="predicted"/>